<evidence type="ECO:0000256" key="2">
    <source>
        <dbReference type="ARBA" id="ARBA00022475"/>
    </source>
</evidence>
<feature type="domain" description="Ig-like" evidence="10">
    <location>
        <begin position="122"/>
        <end position="220"/>
    </location>
</feature>
<dbReference type="InterPro" id="IPR036179">
    <property type="entry name" value="Ig-like_dom_sf"/>
</dbReference>
<keyword evidence="3" id="KW-0732">Signal</keyword>
<keyword evidence="6" id="KW-1015">Disulfide bond</keyword>
<keyword evidence="4" id="KW-0677">Repeat</keyword>
<dbReference type="Pfam" id="PF07686">
    <property type="entry name" value="V-set"/>
    <property type="match status" value="1"/>
</dbReference>
<dbReference type="InterPro" id="IPR013098">
    <property type="entry name" value="Ig_I-set"/>
</dbReference>
<reference evidence="11" key="1">
    <citation type="submission" date="2014-08" db="EMBL/GenBank/DDBJ databases">
        <authorList>
            <person name="Murali S."/>
            <person name="Richards S."/>
            <person name="Bandaranaike D."/>
            <person name="Bellair M."/>
            <person name="Blankenburg K."/>
            <person name="Chao H."/>
            <person name="Dinh H."/>
            <person name="Doddapaneni H."/>
            <person name="Dugan-Rocha S."/>
            <person name="Elkadiri S."/>
            <person name="Gnanaolivu R."/>
            <person name="Hughes D."/>
            <person name="Lee S."/>
            <person name="Li M."/>
            <person name="Ming W."/>
            <person name="Munidasa M."/>
            <person name="Muniz J."/>
            <person name="Nguyen L."/>
            <person name="Osuji N."/>
            <person name="Pu L.-L."/>
            <person name="Puazo M."/>
            <person name="Skinner E."/>
            <person name="Qu C."/>
            <person name="Quiroz J."/>
            <person name="Raj R."/>
            <person name="Weissenberger G."/>
            <person name="Xin Y."/>
            <person name="Zou X."/>
            <person name="Han Y."/>
            <person name="Worley K."/>
            <person name="Muzny D."/>
            <person name="Gibbs R."/>
        </authorList>
    </citation>
    <scope>NUCLEOTIDE SEQUENCE</scope>
    <source>
        <strain evidence="11">HAZT.00-mixed</strain>
        <tissue evidence="11">Whole organism</tissue>
    </source>
</reference>
<accession>A0A6A0H173</accession>
<name>A0A6A0H173_HYAAZ</name>
<comment type="caution">
    <text evidence="11">The sequence shown here is derived from an EMBL/GenBank/DDBJ whole genome shotgun (WGS) entry which is preliminary data.</text>
</comment>
<dbReference type="InterPro" id="IPR003598">
    <property type="entry name" value="Ig_sub2"/>
</dbReference>
<dbReference type="InterPro" id="IPR051170">
    <property type="entry name" value="Neural/epithelial_adhesion"/>
</dbReference>
<proteinExistence type="predicted"/>
<dbReference type="InterPro" id="IPR007110">
    <property type="entry name" value="Ig-like_dom"/>
</dbReference>
<evidence type="ECO:0000256" key="1">
    <source>
        <dbReference type="ARBA" id="ARBA00004236"/>
    </source>
</evidence>
<reference evidence="11" key="2">
    <citation type="journal article" date="2018" name="Environ. Sci. Technol.">
        <title>The Toxicogenome of Hyalella azteca: A Model for Sediment Ecotoxicology and Evolutionary Toxicology.</title>
        <authorList>
            <person name="Poynton H.C."/>
            <person name="Hasenbein S."/>
            <person name="Benoit J.B."/>
            <person name="Sepulveda M.S."/>
            <person name="Poelchau M.F."/>
            <person name="Hughes D.S.T."/>
            <person name="Murali S.C."/>
            <person name="Chen S."/>
            <person name="Glastad K.M."/>
            <person name="Goodisman M.A.D."/>
            <person name="Werren J.H."/>
            <person name="Vineis J.H."/>
            <person name="Bowen J.L."/>
            <person name="Friedrich M."/>
            <person name="Jones J."/>
            <person name="Robertson H.M."/>
            <person name="Feyereisen R."/>
            <person name="Mechler-Hickson A."/>
            <person name="Mathers N."/>
            <person name="Lee C.E."/>
            <person name="Colbourne J.K."/>
            <person name="Biales A."/>
            <person name="Johnston J.S."/>
            <person name="Wellborn G.A."/>
            <person name="Rosendale A.J."/>
            <person name="Cridge A.G."/>
            <person name="Munoz-Torres M.C."/>
            <person name="Bain P.A."/>
            <person name="Manny A.R."/>
            <person name="Major K.M."/>
            <person name="Lambert F.N."/>
            <person name="Vulpe C.D."/>
            <person name="Tuck P."/>
            <person name="Blalock B.J."/>
            <person name="Lin Y.Y."/>
            <person name="Smith M.E."/>
            <person name="Ochoa-Acuna H."/>
            <person name="Chen M.M."/>
            <person name="Childers C.P."/>
            <person name="Qu J."/>
            <person name="Dugan S."/>
            <person name="Lee S.L."/>
            <person name="Chao H."/>
            <person name="Dinh H."/>
            <person name="Han Y."/>
            <person name="Doddapaneni H."/>
            <person name="Worley K.C."/>
            <person name="Muzny D.M."/>
            <person name="Gibbs R.A."/>
            <person name="Richards S."/>
        </authorList>
    </citation>
    <scope>NUCLEOTIDE SEQUENCE</scope>
    <source>
        <strain evidence="11">HAZT.00-mixed</strain>
        <tissue evidence="11">Whole organism</tissue>
    </source>
</reference>
<organism evidence="11">
    <name type="scientific">Hyalella azteca</name>
    <name type="common">Amphipod</name>
    <dbReference type="NCBI Taxonomy" id="294128"/>
    <lineage>
        <taxon>Eukaryota</taxon>
        <taxon>Metazoa</taxon>
        <taxon>Ecdysozoa</taxon>
        <taxon>Arthropoda</taxon>
        <taxon>Crustacea</taxon>
        <taxon>Multicrustacea</taxon>
        <taxon>Malacostraca</taxon>
        <taxon>Eumalacostraca</taxon>
        <taxon>Peracarida</taxon>
        <taxon>Amphipoda</taxon>
        <taxon>Senticaudata</taxon>
        <taxon>Talitrida</taxon>
        <taxon>Talitroidea</taxon>
        <taxon>Hyalellidae</taxon>
        <taxon>Hyalella</taxon>
    </lineage>
</organism>
<dbReference type="Gene3D" id="2.60.40.10">
    <property type="entry name" value="Immunoglobulins"/>
    <property type="match status" value="3"/>
</dbReference>
<dbReference type="PROSITE" id="PS50835">
    <property type="entry name" value="IG_LIKE"/>
    <property type="match status" value="2"/>
</dbReference>
<keyword evidence="7" id="KW-0325">Glycoprotein</keyword>
<dbReference type="PANTHER" id="PTHR12231">
    <property type="entry name" value="CTX-RELATED TYPE I TRANSMEMBRANE PROTEIN"/>
    <property type="match status" value="1"/>
</dbReference>
<evidence type="ECO:0000256" key="4">
    <source>
        <dbReference type="ARBA" id="ARBA00022737"/>
    </source>
</evidence>
<dbReference type="InterPro" id="IPR013783">
    <property type="entry name" value="Ig-like_fold"/>
</dbReference>
<feature type="transmembrane region" description="Helical" evidence="9">
    <location>
        <begin position="451"/>
        <end position="471"/>
    </location>
</feature>
<keyword evidence="5 9" id="KW-0472">Membrane</keyword>
<dbReference type="SMART" id="SM00409">
    <property type="entry name" value="IG"/>
    <property type="match status" value="3"/>
</dbReference>
<dbReference type="SMART" id="SM00408">
    <property type="entry name" value="IGc2"/>
    <property type="match status" value="2"/>
</dbReference>
<dbReference type="GO" id="GO:0043005">
    <property type="term" value="C:neuron projection"/>
    <property type="evidence" value="ECO:0007669"/>
    <property type="project" value="TreeGrafter"/>
</dbReference>
<feature type="domain" description="Ig-like" evidence="10">
    <location>
        <begin position="272"/>
        <end position="353"/>
    </location>
</feature>
<evidence type="ECO:0000256" key="7">
    <source>
        <dbReference type="ARBA" id="ARBA00023180"/>
    </source>
</evidence>
<dbReference type="Pfam" id="PF07679">
    <property type="entry name" value="I-set"/>
    <property type="match status" value="1"/>
</dbReference>
<dbReference type="GO" id="GO:0098609">
    <property type="term" value="P:cell-cell adhesion"/>
    <property type="evidence" value="ECO:0007669"/>
    <property type="project" value="UniProtKB-ARBA"/>
</dbReference>
<evidence type="ECO:0000256" key="8">
    <source>
        <dbReference type="ARBA" id="ARBA00023319"/>
    </source>
</evidence>
<evidence type="ECO:0000313" key="11">
    <source>
        <dbReference type="EMBL" id="KAA0194486.1"/>
    </source>
</evidence>
<evidence type="ECO:0000256" key="5">
    <source>
        <dbReference type="ARBA" id="ARBA00023136"/>
    </source>
</evidence>
<evidence type="ECO:0000259" key="10">
    <source>
        <dbReference type="PROSITE" id="PS50835"/>
    </source>
</evidence>
<dbReference type="PANTHER" id="PTHR12231:SF220">
    <property type="entry name" value="LACHESIN"/>
    <property type="match status" value="1"/>
</dbReference>
<evidence type="ECO:0000256" key="9">
    <source>
        <dbReference type="SAM" id="Phobius"/>
    </source>
</evidence>
<dbReference type="FunFam" id="2.60.40.10:FF:000005">
    <property type="entry name" value="Neuronal cell adhesion molecule"/>
    <property type="match status" value="1"/>
</dbReference>
<keyword evidence="8" id="KW-0393">Immunoglobulin domain</keyword>
<protein>
    <recommendedName>
        <fullName evidence="10">Ig-like domain-containing protein</fullName>
    </recommendedName>
</protein>
<dbReference type="AlphaFoldDB" id="A0A6A0H173"/>
<dbReference type="Proteomes" id="UP000711488">
    <property type="component" value="Unassembled WGS sequence"/>
</dbReference>
<feature type="transmembrane region" description="Helical" evidence="9">
    <location>
        <begin position="478"/>
        <end position="498"/>
    </location>
</feature>
<sequence length="539" mass="57596">MLLLVRHAAIAEGDTEPIVRDRFASPHNAVACLPDVTAAITAGVAPVLTQLRIIAGLSAAALLPSLTHRIPGQKFLLPLTDDEVVLCTARVPRTAWCVDVNCLCGMIAHVMMCVAALAVRTPTISWITKEQIVDIGSSVQLECSVQYSVDYPVLWIKKGSDETQDLPISSGPTLILREPRYSLRHDTGSSTYILQIKDLQESDGGEYLCQVLISRTNRVTATVNLLVRRPPYILDNSTRSAAPSGLTGYWGNSNSKRSTVATIIIDGYFALPVSRTVVVSDGDSVKLECYAGGVPTPSISWRRENNAILPTGGSIFKGNILMIPSVRKEDRGTYYCIADNGVSRGDRRNINVEVQFAPVVEATRPRVYQAMQQESIVNNRDYRVSQFTTADEFTDTTLRVITIEQNQFGNYTCRATNKLGQSSATVTLIESMTPVCPPACGHLNFSSGVPLAPYVALMLLAALGVYVCEVLSCQATLAYSVLVCCKALLLVMVVVHAAGDAAGAGAAGAAAAGAGSEQGCCAALLGIRFTGSSTASCVR</sequence>
<dbReference type="SUPFAM" id="SSF48726">
    <property type="entry name" value="Immunoglobulin"/>
    <property type="match status" value="3"/>
</dbReference>
<gene>
    <name evidence="11" type="ORF">HAZT_HAZT001521</name>
</gene>
<evidence type="ECO:0000256" key="6">
    <source>
        <dbReference type="ARBA" id="ARBA00023157"/>
    </source>
</evidence>
<comment type="subcellular location">
    <subcellularLocation>
        <location evidence="1">Cell membrane</location>
    </subcellularLocation>
</comment>
<dbReference type="Pfam" id="PF13927">
    <property type="entry name" value="Ig_3"/>
    <property type="match status" value="1"/>
</dbReference>
<evidence type="ECO:0000256" key="3">
    <source>
        <dbReference type="ARBA" id="ARBA00022729"/>
    </source>
</evidence>
<dbReference type="InterPro" id="IPR013106">
    <property type="entry name" value="Ig_V-set"/>
</dbReference>
<keyword evidence="2" id="KW-1003">Cell membrane</keyword>
<dbReference type="GO" id="GO:0005886">
    <property type="term" value="C:plasma membrane"/>
    <property type="evidence" value="ECO:0007669"/>
    <property type="project" value="UniProtKB-SubCell"/>
</dbReference>
<keyword evidence="9" id="KW-1133">Transmembrane helix</keyword>
<keyword evidence="9" id="KW-0812">Transmembrane</keyword>
<dbReference type="EMBL" id="JQDR03010287">
    <property type="protein sequence ID" value="KAA0194486.1"/>
    <property type="molecule type" value="Genomic_DNA"/>
</dbReference>
<reference evidence="11" key="3">
    <citation type="submission" date="2019-06" db="EMBL/GenBank/DDBJ databases">
        <authorList>
            <person name="Poynton C."/>
            <person name="Hasenbein S."/>
            <person name="Benoit J.B."/>
            <person name="Sepulveda M.S."/>
            <person name="Poelchau M.F."/>
            <person name="Murali S.C."/>
            <person name="Chen S."/>
            <person name="Glastad K.M."/>
            <person name="Werren J.H."/>
            <person name="Vineis J.H."/>
            <person name="Bowen J.L."/>
            <person name="Friedrich M."/>
            <person name="Jones J."/>
            <person name="Robertson H.M."/>
            <person name="Feyereisen R."/>
            <person name="Mechler-Hickson A."/>
            <person name="Mathers N."/>
            <person name="Lee C.E."/>
            <person name="Colbourne J.K."/>
            <person name="Biales A."/>
            <person name="Johnston J.S."/>
            <person name="Wellborn G.A."/>
            <person name="Rosendale A.J."/>
            <person name="Cridge A.G."/>
            <person name="Munoz-Torres M.C."/>
            <person name="Bain P.A."/>
            <person name="Manny A.R."/>
            <person name="Major K.M."/>
            <person name="Lambert F.N."/>
            <person name="Vulpe C.D."/>
            <person name="Tuck P."/>
            <person name="Blalock B.J."/>
            <person name="Lin Y.-Y."/>
            <person name="Smith M.E."/>
            <person name="Ochoa-Acuna H."/>
            <person name="Chen M.-J.M."/>
            <person name="Childers C.P."/>
            <person name="Qu J."/>
            <person name="Dugan S."/>
            <person name="Lee S.L."/>
            <person name="Chao H."/>
            <person name="Dinh H."/>
            <person name="Han Y."/>
            <person name="Doddapaneni H."/>
            <person name="Worley K.C."/>
            <person name="Muzny D.M."/>
            <person name="Gibbs R.A."/>
            <person name="Richards S."/>
        </authorList>
    </citation>
    <scope>NUCLEOTIDE SEQUENCE</scope>
    <source>
        <strain evidence="11">HAZT.00-mixed</strain>
        <tissue evidence="11">Whole organism</tissue>
    </source>
</reference>
<dbReference type="InterPro" id="IPR003599">
    <property type="entry name" value="Ig_sub"/>
</dbReference>